<reference evidence="2 3" key="1">
    <citation type="submission" date="2013-03" db="EMBL/GenBank/DDBJ databases">
        <authorList>
            <person name="Linke B."/>
        </authorList>
    </citation>
    <scope>NUCLEOTIDE SEQUENCE [LARGE SCALE GENOMIC DNA]</scope>
    <source>
        <strain evidence="2 3">B13</strain>
    </source>
</reference>
<dbReference type="OrthoDB" id="5917852at2"/>
<evidence type="ECO:0000259" key="1">
    <source>
        <dbReference type="PROSITE" id="PS50234"/>
    </source>
</evidence>
<dbReference type="Proteomes" id="UP000025241">
    <property type="component" value="Chromosome I"/>
</dbReference>
<name>A0A024HCC8_PSEKB</name>
<organism evidence="2 3">
    <name type="scientific">Pseudomonas knackmussii (strain DSM 6978 / CCUG 54928 / LMG 23759 / B13)</name>
    <dbReference type="NCBI Taxonomy" id="1301098"/>
    <lineage>
        <taxon>Bacteria</taxon>
        <taxon>Pseudomonadati</taxon>
        <taxon>Pseudomonadota</taxon>
        <taxon>Gammaproteobacteria</taxon>
        <taxon>Pseudomonadales</taxon>
        <taxon>Pseudomonadaceae</taxon>
        <taxon>Pseudomonas</taxon>
    </lineage>
</organism>
<feature type="domain" description="VWFA" evidence="1">
    <location>
        <begin position="153"/>
        <end position="362"/>
    </location>
</feature>
<dbReference type="HOGENOM" id="CLU_244931_0_0_6"/>
<dbReference type="PATRIC" id="fig|1301098.3.peg.792"/>
<evidence type="ECO:0000313" key="2">
    <source>
        <dbReference type="EMBL" id="CDF82157.1"/>
    </source>
</evidence>
<dbReference type="EMBL" id="HG322950">
    <property type="protein sequence ID" value="CDF82157.1"/>
    <property type="molecule type" value="Genomic_DNA"/>
</dbReference>
<keyword evidence="3" id="KW-1185">Reference proteome</keyword>
<dbReference type="Gene3D" id="3.40.50.410">
    <property type="entry name" value="von Willebrand factor, type A domain"/>
    <property type="match status" value="1"/>
</dbReference>
<protein>
    <recommendedName>
        <fullName evidence="1">VWFA domain-containing protein</fullName>
    </recommendedName>
</protein>
<gene>
    <name evidence="2" type="ORF">PKB_0789</name>
</gene>
<reference evidence="2 3" key="2">
    <citation type="submission" date="2014-05" db="EMBL/GenBank/DDBJ databases">
        <title>Genome sequence of the 3-chlorobenzoate degrading bacterium Pseudomonas knackmussii B13 shows multiple evidence for horizontal gene transfer.</title>
        <authorList>
            <person name="Miyazaki R."/>
            <person name="Bertelli C."/>
            <person name="Falquet L."/>
            <person name="Robinson-Rechavi M."/>
            <person name="Gharib W."/>
            <person name="Roy S."/>
            <person name="Van der Meer J.R."/>
        </authorList>
    </citation>
    <scope>NUCLEOTIDE SEQUENCE [LARGE SCALE GENOMIC DNA]</scope>
    <source>
        <strain evidence="2 3">B13</strain>
    </source>
</reference>
<proteinExistence type="predicted"/>
<dbReference type="InterPro" id="IPR002035">
    <property type="entry name" value="VWF_A"/>
</dbReference>
<evidence type="ECO:0000313" key="3">
    <source>
        <dbReference type="Proteomes" id="UP000025241"/>
    </source>
</evidence>
<dbReference type="eggNOG" id="COG2304">
    <property type="taxonomic scope" value="Bacteria"/>
</dbReference>
<sequence length="1585" mass="168873">MSSGSKKQTVGYWYRILGHYGLSKGPVDAFLELRGGDRTAWKGLLQASGRIHVAAKNLWGGKKSEGGLEGDMDLMFGEADQAPNDYLTANLGEQPAYRGKFTAVWRGGIYGAMNPYPKTLAFKFRRILKGWDNDTPWYPEKAPIPLVPAEPMALYFALDISGSMADITPNGQSRLANMKSAIVAALQVISDVVLSTDAEVDVMVVGFGTQPSTRTSLMRRRCSKADIADLQAFVNGLSSGLWTYFPAGLIDMPAFFSGAPTDSKQMVFFCTDGAPTTSDSSMTAEQIASAAGDLVAAQSGVSVYAMNIDLDDTTYTAYVDNTPDDGVPVIAGDNPDAITNVIISGLGGLIGMNPIHILYDSLTARDMQAEPIGLINDASFRAAADKCFAEGLGLCTTYVPDEEDLEAFQQRICDVIGANLTQSRVDGQYYVDLIRGDYDFDTLPILTSDDVMEFSQEPTNLNEVTNQILVEWFDPQNKEDRTTQPIQAMGAIMASGGVSSETKTYRELPTEGLALRVGARDLQAKATPLSRFNLTTNRRPWKWRPGNYFRLQLPEEGIADMVCIVGDIDTGTHVDGRCRLKAVQDVFAFPDTVYVEPEPGLAGPEDPSPTAAPHQVLIEAPYVELVTSLSNADFAAFPEDAGALLTIATRPSNGLNYSIYSAGEGESLADNGTGDWCPSAAVVEASGYLDTDFTLSDGNDLHLVSIGSWALWGGEIVRVDALDVTASTVTVGRGCADSVPVEHIAGERIYFCGEWAATDGREYVDGETVSAKLLTRTSSVEQTLASAQLLEVEMAQRQFRPYPPRKLRLGGAAYPDTVTGSLVLDWQHSDRVLQADKLLDNEADGVGPEAGVSYTARAYLLPGGALATEATGVVGVTTDITPATTGDYRVELFSVRGGLESYQRHSVEVHVNMGSAVAFLVFPLTYDEQDSTGSLTLTRSSGYGPLVTPSGFEGDGYGARLKTTSLPSWITTSGAEVSLVASVKCEAPYVASGQRGVFASLSEDTTAANPFLEISSYSDFAGGGYTGVMILRCFGSVSGGTAGTLYTPLFRPAWRHEVVLPVQTSGVYKGVPQACFILDDDTMLMSAHYQDTESKVFKIRLSDGALLGQFTFGTTTNRHIASIARDSSGNIWIADYETSAVHQVDLAASFSSGTAVILSTCNLSAAGAGYAIDFVTVSGTEYLLAGNYSTTDTAYVWVIPVSLLSTTPFVSGTEYKKFLVGRRVQGLAMKDGKMLLSRNQSSGGAETFGVVDRYDIVTAIASTATGATITREAWYYAPSMYPEDIGVHPSNNRIYVTTEGYGTTPDSTTGGGWHSAWSRELVAQGETNHVTAEYNGSNSISVKLNNRQFCTVAVALTVAPAAISIGGPPPSSAGIATGFCYGTAANVAFVNGPVSDSEYAAITGGSYETGTLTAYELTLTNPGAESGSTTGWTVESGGMTVRNANPVPYEGAYYFTGGSFVTSVSRQRIDLVAQGLSAADLDTGTLWGRIRWRQASYDSANDPGGMGMRAVDGSAGTISTAYSASAVMPVGYTSSFGGIWFPRSFTLALPTLTRSLDALYNASGRTSGTANDHYVDSVRMTVYKP</sequence>
<dbReference type="STRING" id="1301098.PKB_0789"/>
<dbReference type="RefSeq" id="WP_052355167.1">
    <property type="nucleotide sequence ID" value="NZ_HG322950.1"/>
</dbReference>
<dbReference type="SUPFAM" id="SSF50952">
    <property type="entry name" value="Soluble quinoprotein glucose dehydrogenase"/>
    <property type="match status" value="1"/>
</dbReference>
<dbReference type="InterPro" id="IPR036465">
    <property type="entry name" value="vWFA_dom_sf"/>
</dbReference>
<dbReference type="SMART" id="SM00327">
    <property type="entry name" value="VWA"/>
    <property type="match status" value="1"/>
</dbReference>
<dbReference type="SUPFAM" id="SSF53300">
    <property type="entry name" value="vWA-like"/>
    <property type="match status" value="1"/>
</dbReference>
<dbReference type="PROSITE" id="PS50234">
    <property type="entry name" value="VWFA"/>
    <property type="match status" value="1"/>
</dbReference>
<dbReference type="KEGG" id="pkc:PKB_0789"/>
<accession>A0A024HCC8</accession>
<dbReference type="CDD" id="cd00198">
    <property type="entry name" value="vWFA"/>
    <property type="match status" value="1"/>
</dbReference>
<dbReference type="InterPro" id="IPR011041">
    <property type="entry name" value="Quinoprot_gluc/sorb_DH_b-prop"/>
</dbReference>